<evidence type="ECO:0000256" key="3">
    <source>
        <dbReference type="ARBA" id="ARBA00022989"/>
    </source>
</evidence>
<evidence type="ECO:0000259" key="7">
    <source>
        <dbReference type="SMART" id="SM00693"/>
    </source>
</evidence>
<name>A0ABR1FF40_9ASCO</name>
<reference evidence="9 10" key="1">
    <citation type="submission" date="2024-03" db="EMBL/GenBank/DDBJ databases">
        <title>Genome-scale model development and genomic sequencing of the oleaginous clade Lipomyces.</title>
        <authorList>
            <consortium name="Lawrence Berkeley National Laboratory"/>
            <person name="Czajka J.J."/>
            <person name="Han Y."/>
            <person name="Kim J."/>
            <person name="Mondo S.J."/>
            <person name="Hofstad B.A."/>
            <person name="Robles A."/>
            <person name="Haridas S."/>
            <person name="Riley R."/>
            <person name="LaButti K."/>
            <person name="Pangilinan J."/>
            <person name="Andreopoulos W."/>
            <person name="Lipzen A."/>
            <person name="Yan J."/>
            <person name="Wang M."/>
            <person name="Ng V."/>
            <person name="Grigoriev I.V."/>
            <person name="Spatafora J.W."/>
            <person name="Magnuson J.K."/>
            <person name="Baker S.E."/>
            <person name="Pomraning K.R."/>
        </authorList>
    </citation>
    <scope>NUCLEOTIDE SEQUENCE [LARGE SCALE GENOMIC DNA]</scope>
    <source>
        <strain evidence="9 10">Phaff 52-87</strain>
    </source>
</reference>
<evidence type="ECO:0000256" key="5">
    <source>
        <dbReference type="SAM" id="MobiDB-lite"/>
    </source>
</evidence>
<sequence length="563" mass="61874">MAAFETPWLITMSGAQGQAAAPVSASPTTALSASPTYATFVAPDTNHVHPNSPLLAQTPPSVTRALSLAYPYIAAADRAAALLTWTSGDVWASFLLVAAWAGIVLHWESIVRYGGHLAIVGAFAAYLHFRGRAGKDQDENPTLDGIIHTLNTLTTRLDMLVSPVTSISLTSRDLSRLLFTTLFLSPLYIIITFFLLSPRLIVLTAGTIVLTYHSLPARVTRTILWRSRLARLLVFYLTGIDFSRSKRPGMGSRAQSSASASSSKTAQQTQQAQARTDANGNEVDIAPMVAQSYSTSLAQDVADVLRHREQVKSGSAPGAGQSASEPVRFSYVVYENQRKWLGIGWTANLLAYERGTWTDEFLNDCPSADEFTLPDAEGSGMRWKWAHAEWKIDKTNGDEEGWLYYDNTWKKPSKEDAFGKYTRRRRWVRTAELVEDDELTAAETEVTGLAPVTGDVEDYKPELERSESDGVVSDDEESAGGENEAEKDTHQLASASTPVLPSEIDSVEGQGSHHHHNGLHLHHHRRQESNGSDTTKHDTWSELKKRTMLRHAATPSEVANDVE</sequence>
<keyword evidence="10" id="KW-1185">Reference proteome</keyword>
<evidence type="ECO:0000256" key="2">
    <source>
        <dbReference type="ARBA" id="ARBA00022692"/>
    </source>
</evidence>
<feature type="compositionally biased region" description="Low complexity" evidence="5">
    <location>
        <begin position="254"/>
        <end position="274"/>
    </location>
</feature>
<feature type="compositionally biased region" description="Basic and acidic residues" evidence="5">
    <location>
        <begin position="457"/>
        <end position="468"/>
    </location>
</feature>
<dbReference type="GeneID" id="90037391"/>
<protein>
    <submittedName>
        <fullName evidence="9">Integral peroxisomal membrane peroxin-domain-containing protein</fullName>
    </submittedName>
</protein>
<evidence type="ECO:0000259" key="8">
    <source>
        <dbReference type="SMART" id="SM00694"/>
    </source>
</evidence>
<feature type="compositionally biased region" description="Basic and acidic residues" evidence="5">
    <location>
        <begin position="534"/>
        <end position="545"/>
    </location>
</feature>
<dbReference type="Proteomes" id="UP001498771">
    <property type="component" value="Unassembled WGS sequence"/>
</dbReference>
<dbReference type="RefSeq" id="XP_064771473.1">
    <property type="nucleotide sequence ID" value="XM_064911879.1"/>
</dbReference>
<feature type="compositionally biased region" description="Acidic residues" evidence="5">
    <location>
        <begin position="472"/>
        <end position="483"/>
    </location>
</feature>
<dbReference type="InterPro" id="IPR052646">
    <property type="entry name" value="Peroxisomal_PEX28-32"/>
</dbReference>
<evidence type="ECO:0000256" key="1">
    <source>
        <dbReference type="ARBA" id="ARBA00004127"/>
    </source>
</evidence>
<feature type="transmembrane region" description="Helical" evidence="6">
    <location>
        <begin position="177"/>
        <end position="195"/>
    </location>
</feature>
<dbReference type="PANTHER" id="PTHR31679:SF2">
    <property type="entry name" value="PEROXISOMAL MEMBRANE PROTEIN PEX30-RELATED"/>
    <property type="match status" value="1"/>
</dbReference>
<dbReference type="EMBL" id="JBBJBU010000001">
    <property type="protein sequence ID" value="KAK7208440.1"/>
    <property type="molecule type" value="Genomic_DNA"/>
</dbReference>
<proteinExistence type="predicted"/>
<feature type="domain" description="Peroxin/Ferlin" evidence="8">
    <location>
        <begin position="401"/>
        <end position="434"/>
    </location>
</feature>
<dbReference type="Pfam" id="PF06398">
    <property type="entry name" value="Pex24p"/>
    <property type="match status" value="1"/>
</dbReference>
<evidence type="ECO:0000313" key="10">
    <source>
        <dbReference type="Proteomes" id="UP001498771"/>
    </source>
</evidence>
<dbReference type="InterPro" id="IPR006614">
    <property type="entry name" value="Peroxin/Ferlin"/>
</dbReference>
<feature type="compositionally biased region" description="Basic residues" evidence="5">
    <location>
        <begin position="512"/>
        <end position="526"/>
    </location>
</feature>
<comment type="caution">
    <text evidence="9">The sequence shown here is derived from an EMBL/GenBank/DDBJ whole genome shotgun (WGS) entry which is preliminary data.</text>
</comment>
<evidence type="ECO:0000256" key="6">
    <source>
        <dbReference type="SAM" id="Phobius"/>
    </source>
</evidence>
<keyword evidence="4 6" id="KW-0472">Membrane</keyword>
<evidence type="ECO:0000256" key="4">
    <source>
        <dbReference type="ARBA" id="ARBA00023136"/>
    </source>
</evidence>
<dbReference type="SMART" id="SM00694">
    <property type="entry name" value="DysFC"/>
    <property type="match status" value="1"/>
</dbReference>
<keyword evidence="2 6" id="KW-0812">Transmembrane</keyword>
<accession>A0ABR1FF40</accession>
<feature type="transmembrane region" description="Helical" evidence="6">
    <location>
        <begin position="90"/>
        <end position="107"/>
    </location>
</feature>
<feature type="region of interest" description="Disordered" evidence="5">
    <location>
        <begin position="442"/>
        <end position="563"/>
    </location>
</feature>
<organism evidence="9 10">
    <name type="scientific">Myxozyma melibiosi</name>
    <dbReference type="NCBI Taxonomy" id="54550"/>
    <lineage>
        <taxon>Eukaryota</taxon>
        <taxon>Fungi</taxon>
        <taxon>Dikarya</taxon>
        <taxon>Ascomycota</taxon>
        <taxon>Saccharomycotina</taxon>
        <taxon>Lipomycetes</taxon>
        <taxon>Lipomycetales</taxon>
        <taxon>Lipomycetaceae</taxon>
        <taxon>Myxozyma</taxon>
    </lineage>
</organism>
<dbReference type="SMART" id="SM00693">
    <property type="entry name" value="DysFN"/>
    <property type="match status" value="1"/>
</dbReference>
<dbReference type="InterPro" id="IPR010482">
    <property type="entry name" value="TECPR1-like_DysF"/>
</dbReference>
<feature type="transmembrane region" description="Helical" evidence="6">
    <location>
        <begin position="113"/>
        <end position="129"/>
    </location>
</feature>
<dbReference type="PANTHER" id="PTHR31679">
    <property type="entry name" value="PEROXISOMAL MEMBRANE PROTEIN PEX30-RELATED"/>
    <property type="match status" value="1"/>
</dbReference>
<keyword evidence="3 6" id="KW-1133">Transmembrane helix</keyword>
<feature type="region of interest" description="Disordered" evidence="5">
    <location>
        <begin position="246"/>
        <end position="280"/>
    </location>
</feature>
<feature type="domain" description="Peroxin/Ferlin" evidence="7">
    <location>
        <begin position="326"/>
        <end position="393"/>
    </location>
</feature>
<comment type="subcellular location">
    <subcellularLocation>
        <location evidence="1">Endomembrane system</location>
        <topology evidence="1">Multi-pass membrane protein</topology>
    </subcellularLocation>
</comment>
<evidence type="ECO:0000313" key="9">
    <source>
        <dbReference type="EMBL" id="KAK7208440.1"/>
    </source>
</evidence>
<gene>
    <name evidence="9" type="ORF">BZA70DRAFT_273735</name>
</gene>